<dbReference type="PIRSF" id="PIRSF037094">
    <property type="entry name" value="AP1_complex_gamma"/>
    <property type="match status" value="1"/>
</dbReference>
<dbReference type="Pfam" id="PF01602">
    <property type="entry name" value="Adaptin_N"/>
    <property type="match status" value="2"/>
</dbReference>
<organism evidence="12 13">
    <name type="scientific">Ichthyophthirius multifiliis</name>
    <name type="common">White spot disease agent</name>
    <name type="synonym">Ich</name>
    <dbReference type="NCBI Taxonomy" id="5932"/>
    <lineage>
        <taxon>Eukaryota</taxon>
        <taxon>Sar</taxon>
        <taxon>Alveolata</taxon>
        <taxon>Ciliophora</taxon>
        <taxon>Intramacronucleata</taxon>
        <taxon>Oligohymenophorea</taxon>
        <taxon>Hymenostomatida</taxon>
        <taxon>Ophryoglenina</taxon>
        <taxon>Ichthyophthirius</taxon>
    </lineage>
</organism>
<keyword evidence="8 9" id="KW-0968">Cytoplasmic vesicle</keyword>
<name>G0QPA3_ICHMU</name>
<evidence type="ECO:0000256" key="6">
    <source>
        <dbReference type="ARBA" id="ARBA00023034"/>
    </source>
</evidence>
<dbReference type="InParanoid" id="G0QPA3"/>
<evidence type="ECO:0000256" key="10">
    <source>
        <dbReference type="SAM" id="MobiDB-lite"/>
    </source>
</evidence>
<keyword evidence="13" id="KW-1185">Reference proteome</keyword>
<reference evidence="12 13" key="1">
    <citation type="submission" date="2011-07" db="EMBL/GenBank/DDBJ databases">
        <authorList>
            <person name="Coyne R."/>
            <person name="Brami D."/>
            <person name="Johnson J."/>
            <person name="Hostetler J."/>
            <person name="Hannick L."/>
            <person name="Clark T."/>
            <person name="Cassidy-Hanley D."/>
            <person name="Inman J."/>
        </authorList>
    </citation>
    <scope>NUCLEOTIDE SEQUENCE [LARGE SCALE GENOMIC DNA]</scope>
    <source>
        <strain evidence="12 13">G5</strain>
    </source>
</reference>
<evidence type="ECO:0000256" key="9">
    <source>
        <dbReference type="PIRNR" id="PIRNR037094"/>
    </source>
</evidence>
<keyword evidence="6 9" id="KW-0333">Golgi apparatus</keyword>
<gene>
    <name evidence="12" type="ORF">IMG5_065960</name>
</gene>
<evidence type="ECO:0000256" key="4">
    <source>
        <dbReference type="ARBA" id="ARBA00022448"/>
    </source>
</evidence>
<dbReference type="InterPro" id="IPR008153">
    <property type="entry name" value="GAE_dom"/>
</dbReference>
<feature type="domain" description="GAE" evidence="11">
    <location>
        <begin position="642"/>
        <end position="757"/>
    </location>
</feature>
<evidence type="ECO:0000313" key="13">
    <source>
        <dbReference type="Proteomes" id="UP000008983"/>
    </source>
</evidence>
<evidence type="ECO:0000259" key="11">
    <source>
        <dbReference type="PROSITE" id="PS50180"/>
    </source>
</evidence>
<evidence type="ECO:0000256" key="7">
    <source>
        <dbReference type="ARBA" id="ARBA00023136"/>
    </source>
</evidence>
<keyword evidence="5 9" id="KW-0653">Protein transport</keyword>
<dbReference type="PROSITE" id="PS50180">
    <property type="entry name" value="GAE"/>
    <property type="match status" value="1"/>
</dbReference>
<dbReference type="AlphaFoldDB" id="G0QPA3"/>
<dbReference type="GO" id="GO:0016192">
    <property type="term" value="P:vesicle-mediated transport"/>
    <property type="evidence" value="ECO:0007669"/>
    <property type="project" value="InterPro"/>
</dbReference>
<dbReference type="PANTHER" id="PTHR22780">
    <property type="entry name" value="ADAPTIN, ALPHA/GAMMA/EPSILON"/>
    <property type="match status" value="1"/>
</dbReference>
<dbReference type="SUPFAM" id="SSF48371">
    <property type="entry name" value="ARM repeat"/>
    <property type="match status" value="1"/>
</dbReference>
<comment type="similarity">
    <text evidence="3 9">Belongs to the adaptor complexes large subunit family.</text>
</comment>
<sequence>MSILKEETKEHPLHEFKQIITAYRECKTQAQERELINKEKAEIRERFLQNKEETRAKDVAKLLYISMLGHDTEFGQMECLKLITSSNYGNKRIGYLGLCQLFHENSEVLMLATNRIHLDLNHSNNYVVSLALVALSEICTADMCRELFPDVTKLFGKTSTYIKKKTALCCAKIIKKIPEVNYDLIEYIDKQMEDKHHGVLLSTVSLMKTLVLLNEENKNHFYKHIDTLKKILKSLISIMSTEFEIDGVNDPFLQNEILSFFCIMAKNKPKIAEEISGTLGEVATNISYEKNSGSSVLYECVKTVFEIQSTNSLKYYALMSLFMPELVFKTCAIIDKYAPNRRWQVDTIIKVLSLAGSFAKEDTVNNLINLISVSKPLQQYSVQKLYFALQEKTEQTGLATAALYCIGEYASLCLSTDINEQTIFQLVSKVFQIHDLNDIVKEYGLHCLMKLYNKFNSITANQVIEIFKNFTSSTNPEIQKRSCEYLYVIENQNKKDISDVFSQNPDYEKAKKQYKLQIDEEVGSGEETNVSATNNEDKNTNINLLDDLLNINPQQANNNPTDLLVDLIGGIDETPIAQQDKNNNFDILNLYDNPKQNQQKVNQQQQEQPRTKSQSQVQQTSQTQIQHIDLLDEVQIGQPAQNKKYEMTALEDACIKLCLKCEKTNENTTQIKAEFGNKTNELITNLILQVAVQKHNKLNMNPLTSTQIKPNNFTDTNQLMIIINSMQGQKNIMIKIKIQYTIDNKTQTLEGIAQDFPPDW</sequence>
<dbReference type="InterPro" id="IPR017107">
    <property type="entry name" value="AP1_complex_gsu"/>
</dbReference>
<dbReference type="InterPro" id="IPR011989">
    <property type="entry name" value="ARM-like"/>
</dbReference>
<dbReference type="eggNOG" id="KOG1062">
    <property type="taxonomic scope" value="Eukaryota"/>
</dbReference>
<dbReference type="InterPro" id="IPR013041">
    <property type="entry name" value="Clathrin_app_Ig-like_sf"/>
</dbReference>
<dbReference type="OrthoDB" id="28053at2759"/>
<evidence type="ECO:0000256" key="1">
    <source>
        <dbReference type="ARBA" id="ARBA00004156"/>
    </source>
</evidence>
<feature type="region of interest" description="Disordered" evidence="10">
    <location>
        <begin position="597"/>
        <end position="621"/>
    </location>
</feature>
<dbReference type="InterPro" id="IPR016024">
    <property type="entry name" value="ARM-type_fold"/>
</dbReference>
<dbReference type="EMBL" id="GL983540">
    <property type="protein sequence ID" value="EGR32940.1"/>
    <property type="molecule type" value="Genomic_DNA"/>
</dbReference>
<protein>
    <recommendedName>
        <fullName evidence="9">AP-1 complex subunit gamma</fullName>
    </recommendedName>
</protein>
<dbReference type="InterPro" id="IPR008152">
    <property type="entry name" value="Clathrin_a/b/g-adaptin_app_Ig"/>
</dbReference>
<dbReference type="SUPFAM" id="SSF49348">
    <property type="entry name" value="Clathrin adaptor appendage domain"/>
    <property type="match status" value="1"/>
</dbReference>
<evidence type="ECO:0000313" key="12">
    <source>
        <dbReference type="EMBL" id="EGR32940.1"/>
    </source>
</evidence>
<keyword evidence="7 9" id="KW-0472">Membrane</keyword>
<evidence type="ECO:0000256" key="2">
    <source>
        <dbReference type="ARBA" id="ARBA00004555"/>
    </source>
</evidence>
<dbReference type="InterPro" id="IPR002553">
    <property type="entry name" value="Clathrin/coatomer_adapt-like_N"/>
</dbReference>
<dbReference type="FunCoup" id="G0QPA3">
    <property type="interactions" value="370"/>
</dbReference>
<dbReference type="InterPro" id="IPR050840">
    <property type="entry name" value="Adaptor_Complx_Large_Subunit"/>
</dbReference>
<dbReference type="GeneID" id="14909123"/>
<dbReference type="Proteomes" id="UP000008983">
    <property type="component" value="Unassembled WGS sequence"/>
</dbReference>
<proteinExistence type="inferred from homology"/>
<evidence type="ECO:0000256" key="3">
    <source>
        <dbReference type="ARBA" id="ARBA00006613"/>
    </source>
</evidence>
<evidence type="ECO:0000256" key="8">
    <source>
        <dbReference type="ARBA" id="ARBA00023329"/>
    </source>
</evidence>
<dbReference type="STRING" id="857967.G0QPA3"/>
<comment type="subcellular location">
    <subcellularLocation>
        <location evidence="1">Cytoplasmic vesicle membrane</location>
    </subcellularLocation>
    <subcellularLocation>
        <location evidence="2">Golgi apparatus</location>
    </subcellularLocation>
</comment>
<dbReference type="Gene3D" id="2.60.40.1230">
    <property type="match status" value="1"/>
</dbReference>
<dbReference type="GO" id="GO:0006886">
    <property type="term" value="P:intracellular protein transport"/>
    <property type="evidence" value="ECO:0007669"/>
    <property type="project" value="UniProtKB-UniRule"/>
</dbReference>
<dbReference type="Gene3D" id="1.25.10.10">
    <property type="entry name" value="Leucine-rich Repeat Variant"/>
    <property type="match status" value="2"/>
</dbReference>
<dbReference type="RefSeq" id="XP_004036926.1">
    <property type="nucleotide sequence ID" value="XM_004036878.1"/>
</dbReference>
<accession>G0QPA3</accession>
<dbReference type="GO" id="GO:0030121">
    <property type="term" value="C:AP-1 adaptor complex"/>
    <property type="evidence" value="ECO:0007669"/>
    <property type="project" value="InterPro"/>
</dbReference>
<keyword evidence="4 9" id="KW-0813">Transport</keyword>
<dbReference type="SMART" id="SM00809">
    <property type="entry name" value="Alpha_adaptinC2"/>
    <property type="match status" value="1"/>
</dbReference>
<dbReference type="OMA" id="ACEYLHI"/>
<evidence type="ECO:0000256" key="5">
    <source>
        <dbReference type="ARBA" id="ARBA00022927"/>
    </source>
</evidence>
<dbReference type="Pfam" id="PF02883">
    <property type="entry name" value="Alpha_adaptinC2"/>
    <property type="match status" value="1"/>
</dbReference>